<dbReference type="Pfam" id="PF07479">
    <property type="entry name" value="NAD_Gly3P_dh_C"/>
    <property type="match status" value="1"/>
</dbReference>
<dbReference type="GO" id="GO:0046168">
    <property type="term" value="P:glycerol-3-phosphate catabolic process"/>
    <property type="evidence" value="ECO:0007669"/>
    <property type="project" value="UniProtKB-UniRule"/>
</dbReference>
<dbReference type="SMART" id="SM00448">
    <property type="entry name" value="REC"/>
    <property type="match status" value="1"/>
</dbReference>
<dbReference type="NCBIfam" id="NF000942">
    <property type="entry name" value="PRK00094.1-4"/>
    <property type="match status" value="1"/>
</dbReference>
<dbReference type="Pfam" id="PF00072">
    <property type="entry name" value="Response_reg"/>
    <property type="match status" value="1"/>
</dbReference>
<dbReference type="CDD" id="cd17581">
    <property type="entry name" value="REC_typeA_ARR"/>
    <property type="match status" value="1"/>
</dbReference>
<dbReference type="GO" id="GO:0009627">
    <property type="term" value="P:systemic acquired resistance"/>
    <property type="evidence" value="ECO:0007669"/>
    <property type="project" value="EnsemblPlants"/>
</dbReference>
<name>A0A164YP57_DAUCS</name>
<dbReference type="STRING" id="79200.A0A164YP57"/>
<evidence type="ECO:0000256" key="5">
    <source>
        <dbReference type="ARBA" id="ARBA00022528"/>
    </source>
</evidence>
<dbReference type="EC" id="1.1.1.8" evidence="18"/>
<dbReference type="PANTHER" id="PTHR11728:SF1">
    <property type="entry name" value="GLYCEROL-3-PHOSPHATE DEHYDROGENASE [NAD(+)] 2, CHLOROPLASTIC"/>
    <property type="match status" value="1"/>
</dbReference>
<keyword evidence="8 17" id="KW-0560">Oxidoreductase</keyword>
<dbReference type="InterPro" id="IPR011128">
    <property type="entry name" value="G3P_DH_NAD-dep_N"/>
</dbReference>
<keyword evidence="9 17" id="KW-0520">NAD</keyword>
<dbReference type="FunFam" id="3.40.50.720:FF:000019">
    <property type="entry name" value="Glycerol-3-phosphate dehydrogenase [NAD(P)+]"/>
    <property type="match status" value="1"/>
</dbReference>
<dbReference type="InterPro" id="IPR006109">
    <property type="entry name" value="G3P_DH_NAD-dep_C"/>
</dbReference>
<dbReference type="InterPro" id="IPR011006">
    <property type="entry name" value="CheY-like_superfamily"/>
</dbReference>
<evidence type="ECO:0000259" key="20">
    <source>
        <dbReference type="PROSITE" id="PS50110"/>
    </source>
</evidence>
<dbReference type="InterPro" id="IPR036291">
    <property type="entry name" value="NAD(P)-bd_dom_sf"/>
</dbReference>
<evidence type="ECO:0000256" key="17">
    <source>
        <dbReference type="RuleBase" id="RU000437"/>
    </source>
</evidence>
<gene>
    <name evidence="21" type="ORF">DCAR_018040</name>
</gene>
<accession>A0A164YP57</accession>
<dbReference type="InterPro" id="IPR008927">
    <property type="entry name" value="6-PGluconate_DH-like_C_sf"/>
</dbReference>
<evidence type="ECO:0000256" key="16">
    <source>
        <dbReference type="PROSITE-ProRule" id="PRU00169"/>
    </source>
</evidence>
<sequence>MDVSGSFSSSADSNGSGQEPHVLAVDDSLVDRKIVERLLKAFSCRVTTAESGMRALEYLGLRDDQQNTLNSNGSKVNLIITDYCMPGMTGYELLKKVKESSLLKEVPVVIMSSENIPTRISKPSLAPDSTLVQTQCSKESIALEQQVEEDEEESRRGNKEQRRVVKIAWEKLVRWSRSLRSKAKTDVLERTKKVVVLGGGSFGTAMAAHVAGRKVQLEVNMLVRDPKICQSINEKHFNCKYFPEYKLPENVIATTDAKTALLGADFCLHAVPVQFSSLFLEGVADYVDPGLPFISLSKGLELNTFRVMSQIIPQALKNPRQPYIVLSGPSFASELMNKLPTAMVVASKDKKLANEVQQLLASKNLRISTSSDVTGVEIAGALKNVLAIAAGIVEGMNLGNNSMAALVAQGCSEIRWLATKMGAKSTTITGLSGTGDIMLTCFVNLSRNRTVGVRLGSGERLDDILSSMNQVAEGVSTAGAVIALAQKYNVKMPVLTAVARIIDNELTPQKAVLELMNLPQVEEV</sequence>
<comment type="pathway">
    <text evidence="14">Membrane lipid metabolism; glycerophospholipid metabolism.</text>
</comment>
<feature type="modified residue" description="4-aspartylphosphate" evidence="16">
    <location>
        <position position="82"/>
    </location>
</feature>
<evidence type="ECO:0000256" key="18">
    <source>
        <dbReference type="RuleBase" id="RU361243"/>
    </source>
</evidence>
<feature type="domain" description="Response regulatory" evidence="20">
    <location>
        <begin position="21"/>
        <end position="148"/>
    </location>
</feature>
<keyword evidence="4" id="KW-0444">Lipid biosynthesis</keyword>
<evidence type="ECO:0000256" key="6">
    <source>
        <dbReference type="ARBA" id="ARBA00022640"/>
    </source>
</evidence>
<dbReference type="Gene3D" id="1.10.1040.10">
    <property type="entry name" value="N-(1-d-carboxylethyl)-l-norvaline Dehydrogenase, domain 2"/>
    <property type="match status" value="1"/>
</dbReference>
<dbReference type="SUPFAM" id="SSF48179">
    <property type="entry name" value="6-phosphogluconate dehydrogenase C-terminal domain-like"/>
    <property type="match status" value="1"/>
</dbReference>
<organism evidence="21">
    <name type="scientific">Daucus carota subsp. sativus</name>
    <name type="common">Carrot</name>
    <dbReference type="NCBI Taxonomy" id="79200"/>
    <lineage>
        <taxon>Eukaryota</taxon>
        <taxon>Viridiplantae</taxon>
        <taxon>Streptophyta</taxon>
        <taxon>Embryophyta</taxon>
        <taxon>Tracheophyta</taxon>
        <taxon>Spermatophyta</taxon>
        <taxon>Magnoliopsida</taxon>
        <taxon>eudicotyledons</taxon>
        <taxon>Gunneridae</taxon>
        <taxon>Pentapetalae</taxon>
        <taxon>asterids</taxon>
        <taxon>campanulids</taxon>
        <taxon>Apiales</taxon>
        <taxon>Apiaceae</taxon>
        <taxon>Apioideae</taxon>
        <taxon>Scandiceae</taxon>
        <taxon>Daucinae</taxon>
        <taxon>Daucus</taxon>
        <taxon>Daucus sect. Daucus</taxon>
    </lineage>
</organism>
<dbReference type="GO" id="GO:0008654">
    <property type="term" value="P:phospholipid biosynthetic process"/>
    <property type="evidence" value="ECO:0007669"/>
    <property type="project" value="UniProtKB-KW"/>
</dbReference>
<dbReference type="PANTHER" id="PTHR11728">
    <property type="entry name" value="GLYCEROL-3-PHOSPHATE DEHYDROGENASE"/>
    <property type="match status" value="1"/>
</dbReference>
<dbReference type="FunFam" id="1.10.1040.10:FF:000031">
    <property type="entry name" value="Glycerol-3-phosphate dehydrogenase (NAD(P)(+))"/>
    <property type="match status" value="1"/>
</dbReference>
<keyword evidence="10" id="KW-0443">Lipid metabolism</keyword>
<dbReference type="GO" id="GO:0045017">
    <property type="term" value="P:glycerolipid biosynthetic process"/>
    <property type="evidence" value="ECO:0007669"/>
    <property type="project" value="EnsemblPlants"/>
</dbReference>
<dbReference type="OMA" id="CKYFPDH"/>
<evidence type="ECO:0000256" key="8">
    <source>
        <dbReference type="ARBA" id="ARBA00023002"/>
    </source>
</evidence>
<dbReference type="InterPro" id="IPR006168">
    <property type="entry name" value="G3P_DH_NAD-dep"/>
</dbReference>
<comment type="catalytic activity">
    <reaction evidence="15 18">
        <text>sn-glycerol 3-phosphate + NAD(+) = dihydroxyacetone phosphate + NADH + H(+)</text>
        <dbReference type="Rhea" id="RHEA:11092"/>
        <dbReference type="ChEBI" id="CHEBI:15378"/>
        <dbReference type="ChEBI" id="CHEBI:57540"/>
        <dbReference type="ChEBI" id="CHEBI:57597"/>
        <dbReference type="ChEBI" id="CHEBI:57642"/>
        <dbReference type="ChEBI" id="CHEBI:57945"/>
        <dbReference type="EC" id="1.1.1.8"/>
    </reaction>
</comment>
<keyword evidence="5" id="KW-0150">Chloroplast</keyword>
<dbReference type="GO" id="GO:0009507">
    <property type="term" value="C:chloroplast"/>
    <property type="evidence" value="ECO:0007669"/>
    <property type="project" value="UniProtKB-SubCell"/>
</dbReference>
<comment type="subcellular location">
    <subcellularLocation>
        <location evidence="1">Plastid</location>
        <location evidence="1">Chloroplast</location>
    </subcellularLocation>
</comment>
<evidence type="ECO:0000256" key="11">
    <source>
        <dbReference type="ARBA" id="ARBA00023209"/>
    </source>
</evidence>
<reference evidence="21" key="1">
    <citation type="journal article" date="2016" name="Nat. Genet.">
        <title>A high-quality carrot genome assembly provides new insights into carotenoid accumulation and asterid genome evolution.</title>
        <authorList>
            <person name="Iorizzo M."/>
            <person name="Ellison S."/>
            <person name="Senalik D."/>
            <person name="Zeng P."/>
            <person name="Satapoomin P."/>
            <person name="Huang J."/>
            <person name="Bowman M."/>
            <person name="Iovene M."/>
            <person name="Sanseverino W."/>
            <person name="Cavagnaro P."/>
            <person name="Yildiz M."/>
            <person name="Macko-Podgorni A."/>
            <person name="Moranska E."/>
            <person name="Grzebelus E."/>
            <person name="Grzebelus D."/>
            <person name="Ashrafi H."/>
            <person name="Zheng Z."/>
            <person name="Cheng S."/>
            <person name="Spooner D."/>
            <person name="Van Deynze A."/>
            <person name="Simon P."/>
        </authorList>
    </citation>
    <scope>NUCLEOTIDE SEQUENCE [LARGE SCALE GENOMIC DNA]</scope>
    <source>
        <tissue evidence="21">Leaf</tissue>
    </source>
</reference>
<keyword evidence="12" id="KW-1208">Phospholipid metabolism</keyword>
<comment type="similarity">
    <text evidence="3 17">Belongs to the NAD-dependent glycerol-3-phosphate dehydrogenase family.</text>
</comment>
<evidence type="ECO:0000256" key="19">
    <source>
        <dbReference type="SAM" id="MobiDB-lite"/>
    </source>
</evidence>
<dbReference type="Gene3D" id="3.40.50.720">
    <property type="entry name" value="NAD(P)-binding Rossmann-like Domain"/>
    <property type="match status" value="1"/>
</dbReference>
<comment type="caution">
    <text evidence="21">The sequence shown here is derived from an EMBL/GenBank/DDBJ whole genome shotgun (WGS) entry which is preliminary data.</text>
</comment>
<dbReference type="GO" id="GO:0141152">
    <property type="term" value="F:glycerol-3-phosphate dehydrogenase (NAD+) activity"/>
    <property type="evidence" value="ECO:0007669"/>
    <property type="project" value="UniProtKB-UniRule"/>
</dbReference>
<evidence type="ECO:0000256" key="2">
    <source>
        <dbReference type="ARBA" id="ARBA00005189"/>
    </source>
</evidence>
<keyword evidence="16" id="KW-0597">Phosphoprotein</keyword>
<dbReference type="GO" id="GO:0005829">
    <property type="term" value="C:cytosol"/>
    <property type="evidence" value="ECO:0007669"/>
    <property type="project" value="TreeGrafter"/>
</dbReference>
<keyword evidence="6" id="KW-0934">Plastid</keyword>
<comment type="pathway">
    <text evidence="2">Lipid metabolism.</text>
</comment>
<dbReference type="InterPro" id="IPR013328">
    <property type="entry name" value="6PGD_dom2"/>
</dbReference>
<dbReference type="HAMAP" id="MF_00394">
    <property type="entry name" value="NAD_Glyc3P_dehydrog"/>
    <property type="match status" value="1"/>
</dbReference>
<dbReference type="PROSITE" id="PS50110">
    <property type="entry name" value="RESPONSE_REGULATORY"/>
    <property type="match status" value="1"/>
</dbReference>
<evidence type="ECO:0000256" key="1">
    <source>
        <dbReference type="ARBA" id="ARBA00004229"/>
    </source>
</evidence>
<dbReference type="EMBL" id="LNRQ01000005">
    <property type="protein sequence ID" value="KZM94798.1"/>
    <property type="molecule type" value="Genomic_DNA"/>
</dbReference>
<evidence type="ECO:0000256" key="14">
    <source>
        <dbReference type="ARBA" id="ARBA00037925"/>
    </source>
</evidence>
<dbReference type="GO" id="GO:0000160">
    <property type="term" value="P:phosphorelay signal transduction system"/>
    <property type="evidence" value="ECO:0007669"/>
    <property type="project" value="InterPro"/>
</dbReference>
<keyword evidence="7" id="KW-0809">Transit peptide</keyword>
<dbReference type="InterPro" id="IPR001789">
    <property type="entry name" value="Sig_transdc_resp-reg_receiver"/>
</dbReference>
<keyword evidence="11" id="KW-0594">Phospholipid biosynthesis</keyword>
<dbReference type="NCBIfam" id="NF000940">
    <property type="entry name" value="PRK00094.1-2"/>
    <property type="match status" value="1"/>
</dbReference>
<dbReference type="Gramene" id="KZM94798">
    <property type="protein sequence ID" value="KZM94798"/>
    <property type="gene ID" value="DCAR_018040"/>
</dbReference>
<comment type="pathway">
    <text evidence="13">Phospholipid metabolism.</text>
</comment>
<dbReference type="Pfam" id="PF01210">
    <property type="entry name" value="NAD_Gly3P_dh_N"/>
    <property type="match status" value="1"/>
</dbReference>
<dbReference type="SUPFAM" id="SSF51735">
    <property type="entry name" value="NAD(P)-binding Rossmann-fold domains"/>
    <property type="match status" value="1"/>
</dbReference>
<evidence type="ECO:0000256" key="4">
    <source>
        <dbReference type="ARBA" id="ARBA00022516"/>
    </source>
</evidence>
<protein>
    <recommendedName>
        <fullName evidence="18">Glycerol-3-phosphate dehydrogenase [NAD(+)]</fullName>
        <ecNumber evidence="18">1.1.1.8</ecNumber>
    </recommendedName>
</protein>
<dbReference type="AlphaFoldDB" id="A0A164YP57"/>
<dbReference type="PROSITE" id="PS00957">
    <property type="entry name" value="NAD_G3PDH"/>
    <property type="match status" value="1"/>
</dbReference>
<proteinExistence type="inferred from homology"/>
<evidence type="ECO:0000313" key="21">
    <source>
        <dbReference type="EMBL" id="KZM94798.1"/>
    </source>
</evidence>
<feature type="region of interest" description="Disordered" evidence="19">
    <location>
        <begin position="1"/>
        <end position="20"/>
    </location>
</feature>
<evidence type="ECO:0000256" key="12">
    <source>
        <dbReference type="ARBA" id="ARBA00023264"/>
    </source>
</evidence>
<dbReference type="GO" id="GO:0005975">
    <property type="term" value="P:carbohydrate metabolic process"/>
    <property type="evidence" value="ECO:0007669"/>
    <property type="project" value="InterPro"/>
</dbReference>
<dbReference type="Gene3D" id="3.40.50.2300">
    <property type="match status" value="1"/>
</dbReference>
<evidence type="ECO:0000256" key="7">
    <source>
        <dbReference type="ARBA" id="ARBA00022946"/>
    </source>
</evidence>
<evidence type="ECO:0000256" key="9">
    <source>
        <dbReference type="ARBA" id="ARBA00023027"/>
    </source>
</evidence>
<dbReference type="PRINTS" id="PR00077">
    <property type="entry name" value="GPDHDRGNASE"/>
</dbReference>
<evidence type="ECO:0000256" key="13">
    <source>
        <dbReference type="ARBA" id="ARBA00025707"/>
    </source>
</evidence>
<dbReference type="SUPFAM" id="SSF52172">
    <property type="entry name" value="CheY-like"/>
    <property type="match status" value="1"/>
</dbReference>
<evidence type="ECO:0000256" key="15">
    <source>
        <dbReference type="ARBA" id="ARBA00048683"/>
    </source>
</evidence>
<dbReference type="GO" id="GO:0051287">
    <property type="term" value="F:NAD binding"/>
    <property type="evidence" value="ECO:0007669"/>
    <property type="project" value="UniProtKB-UniRule"/>
</dbReference>
<feature type="compositionally biased region" description="Low complexity" evidence="19">
    <location>
        <begin position="1"/>
        <end position="17"/>
    </location>
</feature>
<evidence type="ECO:0000256" key="10">
    <source>
        <dbReference type="ARBA" id="ARBA00023098"/>
    </source>
</evidence>
<evidence type="ECO:0000256" key="3">
    <source>
        <dbReference type="ARBA" id="ARBA00011009"/>
    </source>
</evidence>